<organism evidence="10">
    <name type="scientific">Schistocephalus solidus</name>
    <name type="common">Tapeworm</name>
    <dbReference type="NCBI Taxonomy" id="70667"/>
    <lineage>
        <taxon>Eukaryota</taxon>
        <taxon>Metazoa</taxon>
        <taxon>Spiralia</taxon>
        <taxon>Lophotrochozoa</taxon>
        <taxon>Platyhelminthes</taxon>
        <taxon>Cestoda</taxon>
        <taxon>Eucestoda</taxon>
        <taxon>Diphyllobothriidea</taxon>
        <taxon>Diphyllobothriidae</taxon>
        <taxon>Schistocephalus</taxon>
    </lineage>
</organism>
<accession>A0A0X3PBX8</accession>
<dbReference type="InterPro" id="IPR032640">
    <property type="entry name" value="AMPK1_CBM"/>
</dbReference>
<dbReference type="WBParaSite" id="SSLN_0000895401-mRNA-1">
    <property type="protein sequence ID" value="SSLN_0000895401-mRNA-1"/>
    <property type="gene ID" value="SSLN_0000895401"/>
</dbReference>
<reference evidence="13" key="2">
    <citation type="submission" date="2016-06" db="UniProtKB">
        <authorList>
            <consortium name="WormBaseParasite"/>
        </authorList>
    </citation>
    <scope>IDENTIFICATION</scope>
</reference>
<dbReference type="GO" id="GO:0005737">
    <property type="term" value="C:cytoplasm"/>
    <property type="evidence" value="ECO:0007669"/>
    <property type="project" value="TreeGrafter"/>
</dbReference>
<evidence type="ECO:0000256" key="2">
    <source>
        <dbReference type="ARBA" id="ARBA00022516"/>
    </source>
</evidence>
<dbReference type="Pfam" id="PF16561">
    <property type="entry name" value="AMPK1_CBM"/>
    <property type="match status" value="1"/>
</dbReference>
<feature type="compositionally biased region" description="Low complexity" evidence="8">
    <location>
        <begin position="89"/>
        <end position="105"/>
    </location>
</feature>
<dbReference type="GO" id="GO:0007165">
    <property type="term" value="P:signal transduction"/>
    <property type="evidence" value="ECO:0007669"/>
    <property type="project" value="TreeGrafter"/>
</dbReference>
<reference evidence="11 12" key="3">
    <citation type="submission" date="2018-11" db="EMBL/GenBank/DDBJ databases">
        <authorList>
            <consortium name="Pathogen Informatics"/>
        </authorList>
    </citation>
    <scope>NUCLEOTIDE SEQUENCE [LARGE SCALE GENOMIC DNA]</scope>
    <source>
        <strain evidence="11 12">NST_G2</strain>
    </source>
</reference>
<dbReference type="SMART" id="SM01010">
    <property type="entry name" value="AMPKBI"/>
    <property type="match status" value="1"/>
</dbReference>
<comment type="similarity">
    <text evidence="1">Belongs to the 5'-AMP-activated protein kinase beta subunit family.</text>
</comment>
<dbReference type="InterPro" id="IPR014756">
    <property type="entry name" value="Ig_E-set"/>
</dbReference>
<dbReference type="InterPro" id="IPR013783">
    <property type="entry name" value="Ig-like_fold"/>
</dbReference>
<feature type="domain" description="Association with the SNF1 complex (ASC)" evidence="9">
    <location>
        <begin position="275"/>
        <end position="388"/>
    </location>
</feature>
<name>A0A0X3PBX8_SCHSO</name>
<reference evidence="10" key="1">
    <citation type="submission" date="2016-01" db="EMBL/GenBank/DDBJ databases">
        <title>Reference transcriptome for the parasite Schistocephalus solidus: insights into the molecular evolution of parasitism.</title>
        <authorList>
            <person name="Hebert F.O."/>
            <person name="Grambauer S."/>
            <person name="Barber I."/>
            <person name="Landry C.R."/>
            <person name="Aubin-Horth N."/>
        </authorList>
    </citation>
    <scope>NUCLEOTIDE SEQUENCE</scope>
</reference>
<sequence>MGNTPLQSKRRLSGDMDAFSCENTPPHIAVDIPAKRRTLCDSSSYPRSAPLDCPFDKLPQDGQLAVDNMAWLLHGTSLQDGYTNDQQLGTTVPSGPTSTGPSRPTRLAVESAGVAGQSVSASDLPTYVDTVTNSRERRPLIVNSSAVGSDVEMTPTSAAPHQKLLPTVFRWNGGGTEVSVSGTFNDWHSRIPLVRKNSGAYVIVDIPPGKHEYKFFIDGAWYHDPGKPTVDNRYGTKNNVVEVKESDFNFLNAIEQDIANSKHKADSSNNSDIESRTPPGEYGCFIPEQPKDVYGLKVPYSPRRLPPFTPPAPGIGSINQPPLLPPQLLQGILNKDVGVHCDPNLLPPPNHVMVNHLYALSIKDGVIVLSVITRYRQKFVSTLFYKPIPN</sequence>
<dbReference type="EMBL" id="UYSU01034751">
    <property type="protein sequence ID" value="VDL95004.1"/>
    <property type="molecule type" value="Genomic_DNA"/>
</dbReference>
<evidence type="ECO:0000256" key="5">
    <source>
        <dbReference type="ARBA" id="ARBA00023098"/>
    </source>
</evidence>
<protein>
    <recommendedName>
        <fullName evidence="7">5'-AMP-activated protein kinase subunit beta-1</fullName>
    </recommendedName>
</protein>
<evidence type="ECO:0000256" key="6">
    <source>
        <dbReference type="ARBA" id="ARBA00025180"/>
    </source>
</evidence>
<dbReference type="Pfam" id="PF04739">
    <property type="entry name" value="AMPKBI"/>
    <property type="match status" value="1"/>
</dbReference>
<evidence type="ECO:0000313" key="13">
    <source>
        <dbReference type="WBParaSite" id="SSLN_0000895401-mRNA-1"/>
    </source>
</evidence>
<keyword evidence="2" id="KW-0444">Lipid biosynthesis</keyword>
<dbReference type="InterPro" id="IPR006828">
    <property type="entry name" value="ASC_dom"/>
</dbReference>
<dbReference type="Gene3D" id="6.20.250.60">
    <property type="match status" value="1"/>
</dbReference>
<evidence type="ECO:0000256" key="3">
    <source>
        <dbReference type="ARBA" id="ARBA00022553"/>
    </source>
</evidence>
<evidence type="ECO:0000256" key="1">
    <source>
        <dbReference type="ARBA" id="ARBA00010926"/>
    </source>
</evidence>
<dbReference type="Gene3D" id="2.60.40.10">
    <property type="entry name" value="Immunoglobulins"/>
    <property type="match status" value="1"/>
</dbReference>
<proteinExistence type="inferred from homology"/>
<evidence type="ECO:0000313" key="10">
    <source>
        <dbReference type="EMBL" id="JAP48800.1"/>
    </source>
</evidence>
<dbReference type="EMBL" id="GEEE01014425">
    <property type="protein sequence ID" value="JAP48800.1"/>
    <property type="molecule type" value="Transcribed_RNA"/>
</dbReference>
<evidence type="ECO:0000256" key="4">
    <source>
        <dbReference type="ARBA" id="ARBA00022832"/>
    </source>
</evidence>
<dbReference type="AlphaFoldDB" id="A0A0X3PBX8"/>
<dbReference type="OrthoDB" id="531008at2759"/>
<comment type="function">
    <text evidence="6">Non-catalytic subunit of AMP-activated protein kinase (AMPK), an energy sensor protein kinase that plays a key role in regulating cellular energy metabolism. In response to reduction of intracellular ATP levels, AMPK activates energy-producing pathways and inhibits energy-consuming processes: inhibits protein, carbohydrate and lipid biosynthesis, as well as cell growth and proliferation. AMPK acts via direct phosphorylation of metabolic enzymes, and by longer-term effects via phosphorylation of transcription regulators. Also acts as a regulator of cellular polarity by remodeling the actin cytoskeleton; probably by indirectly activating myosin. Beta non-catalytic subunit acts as a scaffold on which the AMPK complex assembles, via its C-terminus that bridges alpha (PRKAA1 or PRKAA2) and gamma subunits (PRKAG1, PRKAG2 or PRKAG3).</text>
</comment>
<keyword evidence="3" id="KW-0597">Phosphoprotein</keyword>
<dbReference type="FunFam" id="2.60.40.10:FF:000139">
    <property type="entry name" value="Protein kinase AMP-activated non-catalytic subunit beta 1"/>
    <property type="match status" value="1"/>
</dbReference>
<dbReference type="CDD" id="cd02859">
    <property type="entry name" value="E_set_AMPKbeta_like_N"/>
    <property type="match status" value="1"/>
</dbReference>
<dbReference type="GO" id="GO:0031588">
    <property type="term" value="C:nucleotide-activated protein kinase complex"/>
    <property type="evidence" value="ECO:0007669"/>
    <property type="project" value="TreeGrafter"/>
</dbReference>
<dbReference type="GO" id="GO:0019901">
    <property type="term" value="F:protein kinase binding"/>
    <property type="evidence" value="ECO:0007669"/>
    <property type="project" value="TreeGrafter"/>
</dbReference>
<evidence type="ECO:0000259" key="9">
    <source>
        <dbReference type="SMART" id="SM01010"/>
    </source>
</evidence>
<evidence type="ECO:0000313" key="11">
    <source>
        <dbReference type="EMBL" id="VDL95004.1"/>
    </source>
</evidence>
<dbReference type="PANTHER" id="PTHR10343:SF84">
    <property type="entry name" value="5'-AMP-ACTIVATED PROTEIN KINASE SUBUNIT BETA-1"/>
    <property type="match status" value="1"/>
</dbReference>
<gene>
    <name evidence="11" type="ORF">SSLN_LOCUS8619</name>
    <name evidence="10" type="ORF">TR89678</name>
</gene>
<evidence type="ECO:0000313" key="12">
    <source>
        <dbReference type="Proteomes" id="UP000275846"/>
    </source>
</evidence>
<dbReference type="InterPro" id="IPR050827">
    <property type="entry name" value="CRP1_MDG1_kinase"/>
</dbReference>
<dbReference type="GO" id="GO:0005634">
    <property type="term" value="C:nucleus"/>
    <property type="evidence" value="ECO:0007669"/>
    <property type="project" value="TreeGrafter"/>
</dbReference>
<dbReference type="PANTHER" id="PTHR10343">
    <property type="entry name" value="5'-AMP-ACTIVATED PROTEIN KINASE , BETA SUBUNIT"/>
    <property type="match status" value="1"/>
</dbReference>
<keyword evidence="12" id="KW-1185">Reference proteome</keyword>
<keyword evidence="4" id="KW-0276">Fatty acid metabolism</keyword>
<dbReference type="STRING" id="70667.A0A0X3PBX8"/>
<dbReference type="SUPFAM" id="SSF81296">
    <property type="entry name" value="E set domains"/>
    <property type="match status" value="1"/>
</dbReference>
<dbReference type="InterPro" id="IPR037256">
    <property type="entry name" value="ASC_dom_sf"/>
</dbReference>
<evidence type="ECO:0000256" key="7">
    <source>
        <dbReference type="ARBA" id="ARBA00040010"/>
    </source>
</evidence>
<dbReference type="GO" id="GO:0006631">
    <property type="term" value="P:fatty acid metabolic process"/>
    <property type="evidence" value="ECO:0007669"/>
    <property type="project" value="UniProtKB-KW"/>
</dbReference>
<keyword evidence="5" id="KW-0443">Lipid metabolism</keyword>
<dbReference type="Proteomes" id="UP000275846">
    <property type="component" value="Unassembled WGS sequence"/>
</dbReference>
<evidence type="ECO:0000256" key="8">
    <source>
        <dbReference type="SAM" id="MobiDB-lite"/>
    </source>
</evidence>
<feature type="region of interest" description="Disordered" evidence="8">
    <location>
        <begin position="83"/>
        <end position="105"/>
    </location>
</feature>
<dbReference type="SUPFAM" id="SSF160219">
    <property type="entry name" value="AMPKBI-like"/>
    <property type="match status" value="1"/>
</dbReference>